<gene>
    <name evidence="1" type="ORF">CCACVL1_06903</name>
</gene>
<dbReference type="Gramene" id="OMO92204">
    <property type="protein sequence ID" value="OMO92204"/>
    <property type="gene ID" value="CCACVL1_06903"/>
</dbReference>
<sequence length="41" mass="4313">MGTAQFFPAQLGLTLSIPNTDIIDSWVRDCSTALGGALPCM</sequence>
<dbReference type="AlphaFoldDB" id="A0A1R3JBL9"/>
<evidence type="ECO:0000313" key="2">
    <source>
        <dbReference type="Proteomes" id="UP000188268"/>
    </source>
</evidence>
<proteinExistence type="predicted"/>
<keyword evidence="2" id="KW-1185">Reference proteome</keyword>
<dbReference type="EMBL" id="AWWV01008230">
    <property type="protein sequence ID" value="OMO92204.1"/>
    <property type="molecule type" value="Genomic_DNA"/>
</dbReference>
<organism evidence="1 2">
    <name type="scientific">Corchorus capsularis</name>
    <name type="common">Jute</name>
    <dbReference type="NCBI Taxonomy" id="210143"/>
    <lineage>
        <taxon>Eukaryota</taxon>
        <taxon>Viridiplantae</taxon>
        <taxon>Streptophyta</taxon>
        <taxon>Embryophyta</taxon>
        <taxon>Tracheophyta</taxon>
        <taxon>Spermatophyta</taxon>
        <taxon>Magnoliopsida</taxon>
        <taxon>eudicotyledons</taxon>
        <taxon>Gunneridae</taxon>
        <taxon>Pentapetalae</taxon>
        <taxon>rosids</taxon>
        <taxon>malvids</taxon>
        <taxon>Malvales</taxon>
        <taxon>Malvaceae</taxon>
        <taxon>Grewioideae</taxon>
        <taxon>Apeibeae</taxon>
        <taxon>Corchorus</taxon>
    </lineage>
</organism>
<accession>A0A1R3JBL9</accession>
<name>A0A1R3JBL9_COCAP</name>
<evidence type="ECO:0000313" key="1">
    <source>
        <dbReference type="EMBL" id="OMO92204.1"/>
    </source>
</evidence>
<reference evidence="1 2" key="1">
    <citation type="submission" date="2013-09" db="EMBL/GenBank/DDBJ databases">
        <title>Corchorus capsularis genome sequencing.</title>
        <authorList>
            <person name="Alam M."/>
            <person name="Haque M.S."/>
            <person name="Islam M.S."/>
            <person name="Emdad E.M."/>
            <person name="Islam M.M."/>
            <person name="Ahmed B."/>
            <person name="Halim A."/>
            <person name="Hossen Q.M.M."/>
            <person name="Hossain M.Z."/>
            <person name="Ahmed R."/>
            <person name="Khan M.M."/>
            <person name="Islam R."/>
            <person name="Rashid M.M."/>
            <person name="Khan S.A."/>
            <person name="Rahman M.S."/>
            <person name="Alam M."/>
        </authorList>
    </citation>
    <scope>NUCLEOTIDE SEQUENCE [LARGE SCALE GENOMIC DNA]</scope>
    <source>
        <strain evidence="2">cv. CVL-1</strain>
        <tissue evidence="1">Whole seedling</tissue>
    </source>
</reference>
<dbReference type="Proteomes" id="UP000188268">
    <property type="component" value="Unassembled WGS sequence"/>
</dbReference>
<comment type="caution">
    <text evidence="1">The sequence shown here is derived from an EMBL/GenBank/DDBJ whole genome shotgun (WGS) entry which is preliminary data.</text>
</comment>
<protein>
    <submittedName>
        <fullName evidence="1">Uncharacterized protein</fullName>
    </submittedName>
</protein>